<evidence type="ECO:0000313" key="2">
    <source>
        <dbReference type="EMBL" id="MBR9727289.1"/>
    </source>
</evidence>
<evidence type="ECO:0000256" key="1">
    <source>
        <dbReference type="SAM" id="SignalP"/>
    </source>
</evidence>
<dbReference type="Proteomes" id="UP000811844">
    <property type="component" value="Unassembled WGS sequence"/>
</dbReference>
<feature type="signal peptide" evidence="1">
    <location>
        <begin position="1"/>
        <end position="19"/>
    </location>
</feature>
<accession>A0ABS5I0S3</accession>
<dbReference type="Gene3D" id="2.40.160.130">
    <property type="entry name" value="Capsule assembly protein Wzi"/>
    <property type="match status" value="1"/>
</dbReference>
<keyword evidence="1" id="KW-0732">Signal</keyword>
<dbReference type="RefSeq" id="WP_153662716.1">
    <property type="nucleotide sequence ID" value="NZ_JAAIKR010000003.1"/>
</dbReference>
<gene>
    <name evidence="2" type="ORF">G3R48_04700</name>
</gene>
<sequence>MKLKLLASLTILTSFASQASWWVEPTDLALRADIQLLADTGVIIQPVTTYPLMWSGIKKDLDNSSRQAMTPFQQAAFDRVVQAYDNANQSTNVSVSLNGATDQARFIGFGNDYRDKAEVKVDTSITQDWFSGRLSASYHYDAIDGNETRLDDSFAAVKLGNWIVSGGAIKKYWGPGWDSGLIQTANARPMPGITLSRDDSNAFESPWLSWVGPWTFTTSFSQMESDRYVPDAKHWGARGTLKPISKLEVGFSWVMQWGGEGYGNSLSDWWDGLTNGGVIESEVKNGQENLLAGYDFRWSDTAWGVPYGIYYERTHEDYHKVKHRLINASNMGGVDIYLKDIKTRVFAEYTDTTASCGISSDVFNCMYEHGFYRSGYRYYGRSLGTTYDNDSRVLVLGGITQLSNQQSLTTKLRWAKLNVDGTDKGSPGGNPISPARYEQLYQVDASYHRPLYQGKLTLGGTVGYSTYPDITLNSDWDTVFYAGWQRDF</sequence>
<dbReference type="InterPro" id="IPR038636">
    <property type="entry name" value="Wzi_sf"/>
</dbReference>
<name>A0ABS5I0S3_9GAMM</name>
<keyword evidence="3" id="KW-1185">Reference proteome</keyword>
<dbReference type="Pfam" id="PF14052">
    <property type="entry name" value="Caps_assemb_Wzi"/>
    <property type="match status" value="1"/>
</dbReference>
<comment type="caution">
    <text evidence="2">The sequence shown here is derived from an EMBL/GenBank/DDBJ whole genome shotgun (WGS) entry which is preliminary data.</text>
</comment>
<proteinExistence type="predicted"/>
<organism evidence="2 3">
    <name type="scientific">Shewanella intestini</name>
    <dbReference type="NCBI Taxonomy" id="2017544"/>
    <lineage>
        <taxon>Bacteria</taxon>
        <taxon>Pseudomonadati</taxon>
        <taxon>Pseudomonadota</taxon>
        <taxon>Gammaproteobacteria</taxon>
        <taxon>Alteromonadales</taxon>
        <taxon>Shewanellaceae</taxon>
        <taxon>Shewanella</taxon>
    </lineage>
</organism>
<evidence type="ECO:0000313" key="3">
    <source>
        <dbReference type="Proteomes" id="UP000811844"/>
    </source>
</evidence>
<feature type="chain" id="PRO_5045643833" evidence="1">
    <location>
        <begin position="20"/>
        <end position="488"/>
    </location>
</feature>
<dbReference type="InterPro" id="IPR026950">
    <property type="entry name" value="Caps_assemb_Wzi"/>
</dbReference>
<protein>
    <submittedName>
        <fullName evidence="2">Capsule assembly Wzi family protein</fullName>
    </submittedName>
</protein>
<reference evidence="2 3" key="1">
    <citation type="submission" date="2020-02" db="EMBL/GenBank/DDBJ databases">
        <title>Shewanella WXL01 sp. nov., a marine bacterium isolated from green algae in Luhuitou Fringing Reef (Northern South China Sea).</title>
        <authorList>
            <person name="Wang X."/>
        </authorList>
    </citation>
    <scope>NUCLEOTIDE SEQUENCE [LARGE SCALE GENOMIC DNA]</scope>
    <source>
        <strain evidence="2 3">MCCC 1A01895</strain>
    </source>
</reference>
<dbReference type="EMBL" id="JAAIKR010000003">
    <property type="protein sequence ID" value="MBR9727289.1"/>
    <property type="molecule type" value="Genomic_DNA"/>
</dbReference>